<feature type="domain" description="Cation efflux protein cytoplasmic" evidence="11">
    <location>
        <begin position="231"/>
        <end position="293"/>
    </location>
</feature>
<keyword evidence="7" id="KW-0406">Ion transport</keyword>
<dbReference type="GO" id="GO:0005886">
    <property type="term" value="C:plasma membrane"/>
    <property type="evidence" value="ECO:0007669"/>
    <property type="project" value="TreeGrafter"/>
</dbReference>
<comment type="subcellular location">
    <subcellularLocation>
        <location evidence="1">Membrane</location>
        <topology evidence="1">Multi-pass membrane protein</topology>
    </subcellularLocation>
</comment>
<keyword evidence="6 9" id="KW-1133">Transmembrane helix</keyword>
<dbReference type="GO" id="GO:0005385">
    <property type="term" value="F:zinc ion transmembrane transporter activity"/>
    <property type="evidence" value="ECO:0007669"/>
    <property type="project" value="TreeGrafter"/>
</dbReference>
<evidence type="ECO:0000313" key="13">
    <source>
        <dbReference type="Proteomes" id="UP000268007"/>
    </source>
</evidence>
<dbReference type="InterPro" id="IPR027469">
    <property type="entry name" value="Cation_efflux_TMD_sf"/>
</dbReference>
<dbReference type="InterPro" id="IPR036837">
    <property type="entry name" value="Cation_efflux_CTD_sf"/>
</dbReference>
<evidence type="ECO:0000256" key="9">
    <source>
        <dbReference type="SAM" id="Phobius"/>
    </source>
</evidence>
<evidence type="ECO:0000256" key="8">
    <source>
        <dbReference type="ARBA" id="ARBA00023136"/>
    </source>
</evidence>
<evidence type="ECO:0000256" key="3">
    <source>
        <dbReference type="ARBA" id="ARBA00022448"/>
    </source>
</evidence>
<evidence type="ECO:0000256" key="2">
    <source>
        <dbReference type="ARBA" id="ARBA00008873"/>
    </source>
</evidence>
<dbReference type="Gene3D" id="1.20.1510.10">
    <property type="entry name" value="Cation efflux protein transmembrane domain"/>
    <property type="match status" value="1"/>
</dbReference>
<comment type="caution">
    <text evidence="12">The sequence shown here is derived from an EMBL/GenBank/DDBJ whole genome shotgun (WGS) entry which is preliminary data.</text>
</comment>
<dbReference type="InterPro" id="IPR002524">
    <property type="entry name" value="Cation_efflux"/>
</dbReference>
<dbReference type="NCBIfam" id="TIGR01297">
    <property type="entry name" value="CDF"/>
    <property type="match status" value="1"/>
</dbReference>
<dbReference type="Pfam" id="PF01545">
    <property type="entry name" value="Cation_efflux"/>
    <property type="match status" value="1"/>
</dbReference>
<keyword evidence="8 9" id="KW-0472">Membrane</keyword>
<feature type="transmembrane region" description="Helical" evidence="9">
    <location>
        <begin position="174"/>
        <end position="195"/>
    </location>
</feature>
<dbReference type="InterPro" id="IPR027470">
    <property type="entry name" value="Cation_efflux_CTD"/>
</dbReference>
<feature type="transmembrane region" description="Helical" evidence="9">
    <location>
        <begin position="30"/>
        <end position="55"/>
    </location>
</feature>
<evidence type="ECO:0000259" key="11">
    <source>
        <dbReference type="Pfam" id="PF16916"/>
    </source>
</evidence>
<dbReference type="OrthoDB" id="9809646at2"/>
<accession>A0A495ITY8</accession>
<feature type="transmembrane region" description="Helical" evidence="9">
    <location>
        <begin position="99"/>
        <end position="124"/>
    </location>
</feature>
<evidence type="ECO:0000256" key="1">
    <source>
        <dbReference type="ARBA" id="ARBA00004141"/>
    </source>
</evidence>
<dbReference type="PANTHER" id="PTHR11562:SF17">
    <property type="entry name" value="RE54080P-RELATED"/>
    <property type="match status" value="1"/>
</dbReference>
<feature type="domain" description="Cation efflux protein transmembrane" evidence="10">
    <location>
        <begin position="33"/>
        <end position="224"/>
    </location>
</feature>
<evidence type="ECO:0000313" key="12">
    <source>
        <dbReference type="EMBL" id="RKR80225.1"/>
    </source>
</evidence>
<evidence type="ECO:0000256" key="4">
    <source>
        <dbReference type="ARBA" id="ARBA00022692"/>
    </source>
</evidence>
<keyword evidence="13" id="KW-1185">Reference proteome</keyword>
<feature type="transmembrane region" description="Helical" evidence="9">
    <location>
        <begin position="201"/>
        <end position="219"/>
    </location>
</feature>
<dbReference type="InterPro" id="IPR050681">
    <property type="entry name" value="CDF/SLC30A"/>
</dbReference>
<sequence>MSAGHDHSHSHGIGHHHHDHAPKIDHINTAFVLGIILNSAFVIIEVAMGIISGSLSLLTDAGHNLSDVASLALALLAFKLTKVGSNKKYTYGYKRSTIIVSLVNASILIAGIAVIVYEAIMRFIHPVHDMAGGTIAWVAFIGIGVNAFTAYLFTRGGGKDKEKDLNVKGAYMHMAVDAIVSLGVVISGLVIYFTGLYWIDSIVSIIIAVIILGGTWSLLKDSLRLALDGVPKEMSLEKIKKELLKVKGVVDVHHMHVWALSTTENALTAHLVVEKDDMPQFDHIKHELRHALEHLEISHSTFEPEFSNEKCKQVDC</sequence>
<name>A0A495ITY8_9SPHI</name>
<feature type="transmembrane region" description="Helical" evidence="9">
    <location>
        <begin position="130"/>
        <end position="153"/>
    </location>
</feature>
<dbReference type="EMBL" id="RBKU01000001">
    <property type="protein sequence ID" value="RKR80225.1"/>
    <property type="molecule type" value="Genomic_DNA"/>
</dbReference>
<dbReference type="PANTHER" id="PTHR11562">
    <property type="entry name" value="CATION EFFLUX PROTEIN/ ZINC TRANSPORTER"/>
    <property type="match status" value="1"/>
</dbReference>
<keyword evidence="4 9" id="KW-0812">Transmembrane</keyword>
<keyword evidence="3" id="KW-0813">Transport</keyword>
<dbReference type="Proteomes" id="UP000268007">
    <property type="component" value="Unassembled WGS sequence"/>
</dbReference>
<evidence type="ECO:0000259" key="10">
    <source>
        <dbReference type="Pfam" id="PF01545"/>
    </source>
</evidence>
<keyword evidence="5" id="KW-0862">Zinc</keyword>
<dbReference type="SUPFAM" id="SSF161111">
    <property type="entry name" value="Cation efflux protein transmembrane domain-like"/>
    <property type="match status" value="1"/>
</dbReference>
<organism evidence="12 13">
    <name type="scientific">Mucilaginibacter gracilis</name>
    <dbReference type="NCBI Taxonomy" id="423350"/>
    <lineage>
        <taxon>Bacteria</taxon>
        <taxon>Pseudomonadati</taxon>
        <taxon>Bacteroidota</taxon>
        <taxon>Sphingobacteriia</taxon>
        <taxon>Sphingobacteriales</taxon>
        <taxon>Sphingobacteriaceae</taxon>
        <taxon>Mucilaginibacter</taxon>
    </lineage>
</organism>
<protein>
    <submittedName>
        <fullName evidence="12">Cobalt-zinc-cadmium efflux system protein</fullName>
    </submittedName>
</protein>
<evidence type="ECO:0000256" key="7">
    <source>
        <dbReference type="ARBA" id="ARBA00023065"/>
    </source>
</evidence>
<keyword evidence="5" id="KW-0864">Zinc transport</keyword>
<evidence type="ECO:0000256" key="6">
    <source>
        <dbReference type="ARBA" id="ARBA00022989"/>
    </source>
</evidence>
<dbReference type="Pfam" id="PF16916">
    <property type="entry name" value="ZT_dimer"/>
    <property type="match status" value="1"/>
</dbReference>
<comment type="similarity">
    <text evidence="2">Belongs to the cation diffusion facilitator (CDF) transporter (TC 2.A.4) family. SLC30A subfamily.</text>
</comment>
<dbReference type="AlphaFoldDB" id="A0A495ITY8"/>
<reference evidence="12 13" key="1">
    <citation type="submission" date="2018-10" db="EMBL/GenBank/DDBJ databases">
        <title>Genomic Encyclopedia of Archaeal and Bacterial Type Strains, Phase II (KMG-II): from individual species to whole genera.</title>
        <authorList>
            <person name="Goeker M."/>
        </authorList>
    </citation>
    <scope>NUCLEOTIDE SEQUENCE [LARGE SCALE GENOMIC DNA]</scope>
    <source>
        <strain evidence="12 13">DSM 18602</strain>
    </source>
</reference>
<gene>
    <name evidence="12" type="ORF">BDD43_0321</name>
</gene>
<dbReference type="SUPFAM" id="SSF160240">
    <property type="entry name" value="Cation efflux protein cytoplasmic domain-like"/>
    <property type="match status" value="1"/>
</dbReference>
<dbReference type="RefSeq" id="WP_121195934.1">
    <property type="nucleotide sequence ID" value="NZ_RBKU01000001.1"/>
</dbReference>
<dbReference type="InterPro" id="IPR058533">
    <property type="entry name" value="Cation_efflux_TM"/>
</dbReference>
<proteinExistence type="inferred from homology"/>
<evidence type="ECO:0000256" key="5">
    <source>
        <dbReference type="ARBA" id="ARBA00022906"/>
    </source>
</evidence>